<keyword evidence="5" id="KW-0812">Transmembrane</keyword>
<dbReference type="EMBL" id="JAGPXE010000001">
    <property type="protein sequence ID" value="MBQ0922675.1"/>
    <property type="molecule type" value="Genomic_DNA"/>
</dbReference>
<dbReference type="Pfam" id="PF25000">
    <property type="entry name" value="DUF7779"/>
    <property type="match status" value="1"/>
</dbReference>
<feature type="domain" description="NB-ARC" evidence="6">
    <location>
        <begin position="167"/>
        <end position="316"/>
    </location>
</feature>
<dbReference type="InterPro" id="IPR027417">
    <property type="entry name" value="P-loop_NTPase"/>
</dbReference>
<feature type="domain" description="DUF7779" evidence="7">
    <location>
        <begin position="393"/>
        <end position="480"/>
    </location>
</feature>
<feature type="repeat" description="TPR" evidence="3">
    <location>
        <begin position="867"/>
        <end position="900"/>
    </location>
</feature>
<evidence type="ECO:0000313" key="8">
    <source>
        <dbReference type="EMBL" id="MBQ0922675.1"/>
    </source>
</evidence>
<keyword evidence="1" id="KW-0677">Repeat</keyword>
<keyword evidence="9" id="KW-1185">Reference proteome</keyword>
<organism evidence="8 9">
    <name type="scientific">Saccharopolyspora endophytica</name>
    <dbReference type="NCBI Taxonomy" id="543886"/>
    <lineage>
        <taxon>Bacteria</taxon>
        <taxon>Bacillati</taxon>
        <taxon>Actinomycetota</taxon>
        <taxon>Actinomycetes</taxon>
        <taxon>Pseudonocardiales</taxon>
        <taxon>Pseudonocardiaceae</taxon>
        <taxon>Saccharopolyspora</taxon>
    </lineage>
</organism>
<feature type="repeat" description="TPR" evidence="3">
    <location>
        <begin position="825"/>
        <end position="858"/>
    </location>
</feature>
<dbReference type="InterPro" id="IPR011990">
    <property type="entry name" value="TPR-like_helical_dom_sf"/>
</dbReference>
<dbReference type="RefSeq" id="WP_210968240.1">
    <property type="nucleotide sequence ID" value="NZ_JAGPXE010000001.1"/>
</dbReference>
<dbReference type="Gene3D" id="1.25.40.10">
    <property type="entry name" value="Tetratricopeptide repeat domain"/>
    <property type="match status" value="4"/>
</dbReference>
<sequence>MAGSKSGRRSGSQKALDTLIAMDVVGLAALGLATNISTGLLSDEKAWPWAHNPYIMWPTVVGLVVLLVAFALVRRKLGSKQDAGKTAAPDFQTKDVTDSTVVAGGNSGTVVTAPSSTFIGTVETINFSTAADTERKPTAHAQTNRPISNLPPRNATFTGRGQQLDDISALLGKGPVAVVALRGLGGIGKSTLALHYAHERLTDETYRIAWWIRAENQITLLEDLAALAPKLGLPTEQDQRETVSSVMTALNQNNGWLLVFDNATDPDFLRTCLPSSGGGHVLVTSRERGWTGLAKPLELEVFKREEAIEFMRERTGKHEPEATAQLVAELGYLPLALAQAAAYIDIHSMSINTYLKLVQDRQEAAKLLTRGLPTSEYPASVATTWLLHFDDLKRNNQAALDLLRICAFLAPDDIPVYELLNQVDKLPKQLAQASSTPTGIAETVGALTKTHLATKTDGESEGLYIHRLVQAVTRHHLVADEQHVWANFIADKIISLLPEDLEQPISWPRAARLAAHARIAAEHAADTRSVFKLLFWLGGYSLTRAELTPARDFYERALTIEERIYGPTHPDIASTLSNLGTVHRELGELRTALQLQQRALTIEEQAYGPDHPNIASTLSNLGTVHQLLGDTVTARDLYERALTIEEQAYGPDHPGIASTLSNLGLVHQQLGDLTTALELQQRALTIKEQAYGPDHPQVATTLTNLGLVHQQLGDLTTALELQQRALTIKEQIYGPDHPQVATTLDNLGTVRQQLGELGTALELQQRALTIKEQAYGPDHPEAGAILSNLGTVHRELGELTTALQLQQRALTIQKQAYGPDHPDIANTLINLGIVHQQLGELTTALQLQQRALTIQKQAYGPDHPDIANTLINLGLAHQQLGELTTARDRLERALAIVETAYGLDHPLRTHTKTLLATLGDAG</sequence>
<dbReference type="Gene3D" id="3.40.50.300">
    <property type="entry name" value="P-loop containing nucleotide triphosphate hydrolases"/>
    <property type="match status" value="1"/>
</dbReference>
<gene>
    <name evidence="8" type="ORF">KBO27_01860</name>
</gene>
<dbReference type="PRINTS" id="PR00381">
    <property type="entry name" value="KINESINLIGHT"/>
</dbReference>
<evidence type="ECO:0000259" key="7">
    <source>
        <dbReference type="Pfam" id="PF25000"/>
    </source>
</evidence>
<dbReference type="Pfam" id="PF00931">
    <property type="entry name" value="NB-ARC"/>
    <property type="match status" value="1"/>
</dbReference>
<dbReference type="PANTHER" id="PTHR45641">
    <property type="entry name" value="TETRATRICOPEPTIDE REPEAT PROTEIN (AFU_ORTHOLOGUE AFUA_6G03870)"/>
    <property type="match status" value="1"/>
</dbReference>
<comment type="caution">
    <text evidence="8">The sequence shown here is derived from an EMBL/GenBank/DDBJ whole genome shotgun (WGS) entry which is preliminary data.</text>
</comment>
<proteinExistence type="predicted"/>
<protein>
    <submittedName>
        <fullName evidence="8">Tetratricopeptide repeat protein</fullName>
    </submittedName>
</protein>
<dbReference type="SUPFAM" id="SSF48452">
    <property type="entry name" value="TPR-like"/>
    <property type="match status" value="2"/>
</dbReference>
<dbReference type="NCBIfam" id="NF040586">
    <property type="entry name" value="FxSxx_TPR"/>
    <property type="match status" value="1"/>
</dbReference>
<feature type="repeat" description="TPR" evidence="3">
    <location>
        <begin position="657"/>
        <end position="690"/>
    </location>
</feature>
<dbReference type="SUPFAM" id="SSF52540">
    <property type="entry name" value="P-loop containing nucleoside triphosphate hydrolases"/>
    <property type="match status" value="1"/>
</dbReference>
<evidence type="ECO:0000259" key="6">
    <source>
        <dbReference type="Pfam" id="PF00931"/>
    </source>
</evidence>
<feature type="repeat" description="TPR" evidence="3">
    <location>
        <begin position="615"/>
        <end position="648"/>
    </location>
</feature>
<dbReference type="InterPro" id="IPR019734">
    <property type="entry name" value="TPR_rpt"/>
</dbReference>
<dbReference type="InterPro" id="IPR056681">
    <property type="entry name" value="DUF7779"/>
</dbReference>
<dbReference type="Proteomes" id="UP000674084">
    <property type="component" value="Unassembled WGS sequence"/>
</dbReference>
<evidence type="ECO:0000256" key="5">
    <source>
        <dbReference type="SAM" id="Phobius"/>
    </source>
</evidence>
<evidence type="ECO:0000256" key="1">
    <source>
        <dbReference type="ARBA" id="ARBA00022737"/>
    </source>
</evidence>
<feature type="region of interest" description="Disordered" evidence="4">
    <location>
        <begin position="130"/>
        <end position="158"/>
    </location>
</feature>
<dbReference type="InterPro" id="IPR002182">
    <property type="entry name" value="NB-ARC"/>
</dbReference>
<dbReference type="PROSITE" id="PS50005">
    <property type="entry name" value="TPR"/>
    <property type="match status" value="6"/>
</dbReference>
<keyword evidence="5" id="KW-0472">Membrane</keyword>
<name>A0ABS5D8R5_9PSEU</name>
<dbReference type="PANTHER" id="PTHR45641:SF19">
    <property type="entry name" value="NEPHROCYSTIN-3"/>
    <property type="match status" value="1"/>
</dbReference>
<evidence type="ECO:0000256" key="2">
    <source>
        <dbReference type="ARBA" id="ARBA00022803"/>
    </source>
</evidence>
<feature type="repeat" description="TPR" evidence="3">
    <location>
        <begin position="573"/>
        <end position="606"/>
    </location>
</feature>
<feature type="repeat" description="TPR" evidence="3">
    <location>
        <begin position="699"/>
        <end position="732"/>
    </location>
</feature>
<evidence type="ECO:0000256" key="4">
    <source>
        <dbReference type="SAM" id="MobiDB-lite"/>
    </source>
</evidence>
<accession>A0ABS5D8R5</accession>
<keyword evidence="2 3" id="KW-0802">TPR repeat</keyword>
<dbReference type="Pfam" id="PF13424">
    <property type="entry name" value="TPR_12"/>
    <property type="match status" value="4"/>
</dbReference>
<keyword evidence="5" id="KW-1133">Transmembrane helix</keyword>
<evidence type="ECO:0000313" key="9">
    <source>
        <dbReference type="Proteomes" id="UP000674084"/>
    </source>
</evidence>
<feature type="transmembrane region" description="Helical" evidence="5">
    <location>
        <begin position="20"/>
        <end position="42"/>
    </location>
</feature>
<feature type="transmembrane region" description="Helical" evidence="5">
    <location>
        <begin position="54"/>
        <end position="73"/>
    </location>
</feature>
<dbReference type="SMART" id="SM00028">
    <property type="entry name" value="TPR"/>
    <property type="match status" value="8"/>
</dbReference>
<reference evidence="8 9" key="1">
    <citation type="submission" date="2021-04" db="EMBL/GenBank/DDBJ databases">
        <title>Whole-genome sequencing of Saccharopolyspora endophytica KCTC 19397.</title>
        <authorList>
            <person name="Ay H."/>
            <person name="Saygin H."/>
            <person name="Sahin N."/>
        </authorList>
    </citation>
    <scope>NUCLEOTIDE SEQUENCE [LARGE SCALE GENOMIC DNA]</scope>
    <source>
        <strain evidence="8 9">KCTC 19397</strain>
    </source>
</reference>
<evidence type="ECO:0000256" key="3">
    <source>
        <dbReference type="PROSITE-ProRule" id="PRU00339"/>
    </source>
</evidence>